<dbReference type="Pfam" id="PF02361">
    <property type="entry name" value="CbiQ"/>
    <property type="match status" value="1"/>
</dbReference>
<organism evidence="7 8">
    <name type="scientific">Psychrobacillus faecigallinarum</name>
    <dbReference type="NCBI Taxonomy" id="2762235"/>
    <lineage>
        <taxon>Bacteria</taxon>
        <taxon>Bacillati</taxon>
        <taxon>Bacillota</taxon>
        <taxon>Bacilli</taxon>
        <taxon>Bacillales</taxon>
        <taxon>Bacillaceae</taxon>
        <taxon>Psychrobacillus</taxon>
    </lineage>
</organism>
<evidence type="ECO:0000313" key="8">
    <source>
        <dbReference type="Proteomes" id="UP000640786"/>
    </source>
</evidence>
<keyword evidence="3 6" id="KW-0812">Transmembrane</keyword>
<evidence type="ECO:0000256" key="2">
    <source>
        <dbReference type="ARBA" id="ARBA00022475"/>
    </source>
</evidence>
<feature type="transmembrane region" description="Helical" evidence="6">
    <location>
        <begin position="64"/>
        <end position="86"/>
    </location>
</feature>
<dbReference type="PANTHER" id="PTHR34857:SF2">
    <property type="entry name" value="SLL0384 PROTEIN"/>
    <property type="match status" value="1"/>
</dbReference>
<reference evidence="7 8" key="1">
    <citation type="submission" date="2020-08" db="EMBL/GenBank/DDBJ databases">
        <title>A Genomic Blueprint of the Chicken Gut Microbiome.</title>
        <authorList>
            <person name="Gilroy R."/>
            <person name="Ravi A."/>
            <person name="Getino M."/>
            <person name="Pursley I."/>
            <person name="Horton D.L."/>
            <person name="Alikhan N.-F."/>
            <person name="Baker D."/>
            <person name="Gharbi K."/>
            <person name="Hall N."/>
            <person name="Watson M."/>
            <person name="Adriaenssens E.M."/>
            <person name="Foster-Nyarko E."/>
            <person name="Jarju S."/>
            <person name="Secka A."/>
            <person name="Antonio M."/>
            <person name="Oren A."/>
            <person name="Chaudhuri R."/>
            <person name="La Ragione R.M."/>
            <person name="Hildebrand F."/>
            <person name="Pallen M.J."/>
        </authorList>
    </citation>
    <scope>NUCLEOTIDE SEQUENCE [LARGE SCALE GENOMIC DNA]</scope>
    <source>
        <strain evidence="7 8">Sa2BUA9</strain>
    </source>
</reference>
<evidence type="ECO:0000256" key="3">
    <source>
        <dbReference type="ARBA" id="ARBA00022692"/>
    </source>
</evidence>
<dbReference type="Proteomes" id="UP000640786">
    <property type="component" value="Unassembled WGS sequence"/>
</dbReference>
<keyword evidence="2" id="KW-1003">Cell membrane</keyword>
<keyword evidence="5 6" id="KW-0472">Membrane</keyword>
<dbReference type="InterPro" id="IPR051611">
    <property type="entry name" value="ECF_transporter_component"/>
</dbReference>
<evidence type="ECO:0000256" key="5">
    <source>
        <dbReference type="ARBA" id="ARBA00023136"/>
    </source>
</evidence>
<accession>A0ABR8RCA6</accession>
<feature type="transmembrane region" description="Helical" evidence="6">
    <location>
        <begin position="38"/>
        <end position="57"/>
    </location>
</feature>
<keyword evidence="8" id="KW-1185">Reference proteome</keyword>
<dbReference type="InterPro" id="IPR003339">
    <property type="entry name" value="ABC/ECF_trnsptr_transmembrane"/>
</dbReference>
<feature type="transmembrane region" description="Helical" evidence="6">
    <location>
        <begin position="114"/>
        <end position="136"/>
    </location>
</feature>
<evidence type="ECO:0000256" key="6">
    <source>
        <dbReference type="SAM" id="Phobius"/>
    </source>
</evidence>
<sequence>MGNELLSYLDRDSIIHRLTGSTKLICFLLWSTAAMLTYDTRVLMVLLLGSFILFYVSDIKLKDISFVLGFILVFLLLNNIAIFLFAPQHGTTIYGTSHPLTGSLGRYSLTQEQLFYQLNITLKYFAVIPPALLFLVTTHPSEFAASLNRIGVSYRLAYSVSIALRYIPDIQRDFKTISRSKQARGVDMSRNERLYTRIKNAGSIIMPLIFSSLERIETVSNTMDLRGFGKFKTRSWFSLKEFRRRDLIAILLSFMLFLLMVLFIFINNGRFYNPFI</sequence>
<comment type="caution">
    <text evidence="7">The sequence shown here is derived from an EMBL/GenBank/DDBJ whole genome shotgun (WGS) entry which is preliminary data.</text>
</comment>
<proteinExistence type="predicted"/>
<keyword evidence="4 6" id="KW-1133">Transmembrane helix</keyword>
<evidence type="ECO:0000256" key="1">
    <source>
        <dbReference type="ARBA" id="ARBA00004141"/>
    </source>
</evidence>
<protein>
    <submittedName>
        <fullName evidence="7">Energy-coupling factor transporter transmembrane protein EcfT</fullName>
    </submittedName>
</protein>
<feature type="transmembrane region" description="Helical" evidence="6">
    <location>
        <begin position="247"/>
        <end position="266"/>
    </location>
</feature>
<comment type="subcellular location">
    <subcellularLocation>
        <location evidence="1">Membrane</location>
        <topology evidence="1">Multi-pass membrane protein</topology>
    </subcellularLocation>
</comment>
<dbReference type="PANTHER" id="PTHR34857">
    <property type="entry name" value="SLL0384 PROTEIN"/>
    <property type="match status" value="1"/>
</dbReference>
<dbReference type="RefSeq" id="WP_144539201.1">
    <property type="nucleotide sequence ID" value="NZ_JACSQO010000008.1"/>
</dbReference>
<evidence type="ECO:0000313" key="7">
    <source>
        <dbReference type="EMBL" id="MBD7945423.1"/>
    </source>
</evidence>
<name>A0ABR8RCA6_9BACI</name>
<dbReference type="EMBL" id="JACSQO010000008">
    <property type="protein sequence ID" value="MBD7945423.1"/>
    <property type="molecule type" value="Genomic_DNA"/>
</dbReference>
<dbReference type="CDD" id="cd16914">
    <property type="entry name" value="EcfT"/>
    <property type="match status" value="1"/>
</dbReference>
<evidence type="ECO:0000256" key="4">
    <source>
        <dbReference type="ARBA" id="ARBA00022989"/>
    </source>
</evidence>
<gene>
    <name evidence="7" type="ORF">H9650_14950</name>
</gene>